<dbReference type="EMBL" id="BKCP01004605">
    <property type="protein sequence ID" value="GER32401.1"/>
    <property type="molecule type" value="Genomic_DNA"/>
</dbReference>
<keyword evidence="2" id="KW-1185">Reference proteome</keyword>
<dbReference type="Proteomes" id="UP000325081">
    <property type="component" value="Unassembled WGS sequence"/>
</dbReference>
<sequence>MQGKVCHSIPQNTLLDQQHVAPCGLDFLNHSKNIEADLTSDSRSESSTGTAMADKISTALIEVLWRESETIVGWMPEVNRPSEALSSDPAMTTTVVVPSPATTS</sequence>
<evidence type="ECO:0000313" key="1">
    <source>
        <dbReference type="EMBL" id="GER32401.1"/>
    </source>
</evidence>
<evidence type="ECO:0000313" key="2">
    <source>
        <dbReference type="Proteomes" id="UP000325081"/>
    </source>
</evidence>
<dbReference type="AlphaFoldDB" id="A0A5A7PI86"/>
<reference evidence="2" key="1">
    <citation type="journal article" date="2019" name="Curr. Biol.">
        <title>Genome Sequence of Striga asiatica Provides Insight into the Evolution of Plant Parasitism.</title>
        <authorList>
            <person name="Yoshida S."/>
            <person name="Kim S."/>
            <person name="Wafula E.K."/>
            <person name="Tanskanen J."/>
            <person name="Kim Y.M."/>
            <person name="Honaas L."/>
            <person name="Yang Z."/>
            <person name="Spallek T."/>
            <person name="Conn C.E."/>
            <person name="Ichihashi Y."/>
            <person name="Cheong K."/>
            <person name="Cui S."/>
            <person name="Der J.P."/>
            <person name="Gundlach H."/>
            <person name="Jiao Y."/>
            <person name="Hori C."/>
            <person name="Ishida J.K."/>
            <person name="Kasahara H."/>
            <person name="Kiba T."/>
            <person name="Kim M.S."/>
            <person name="Koo N."/>
            <person name="Laohavisit A."/>
            <person name="Lee Y.H."/>
            <person name="Lumba S."/>
            <person name="McCourt P."/>
            <person name="Mortimer J.C."/>
            <person name="Mutuku J.M."/>
            <person name="Nomura T."/>
            <person name="Sasaki-Sekimoto Y."/>
            <person name="Seto Y."/>
            <person name="Wang Y."/>
            <person name="Wakatake T."/>
            <person name="Sakakibara H."/>
            <person name="Demura T."/>
            <person name="Yamaguchi S."/>
            <person name="Yoneyama K."/>
            <person name="Manabe R.I."/>
            <person name="Nelson D.C."/>
            <person name="Schulman A.H."/>
            <person name="Timko M.P."/>
            <person name="dePamphilis C.W."/>
            <person name="Choi D."/>
            <person name="Shirasu K."/>
        </authorList>
    </citation>
    <scope>NUCLEOTIDE SEQUENCE [LARGE SCALE GENOMIC DNA]</scope>
    <source>
        <strain evidence="2">cv. UVA1</strain>
    </source>
</reference>
<comment type="caution">
    <text evidence="1">The sequence shown here is derived from an EMBL/GenBank/DDBJ whole genome shotgun (WGS) entry which is preliminary data.</text>
</comment>
<organism evidence="1 2">
    <name type="scientific">Striga asiatica</name>
    <name type="common">Asiatic witchweed</name>
    <name type="synonym">Buchnera asiatica</name>
    <dbReference type="NCBI Taxonomy" id="4170"/>
    <lineage>
        <taxon>Eukaryota</taxon>
        <taxon>Viridiplantae</taxon>
        <taxon>Streptophyta</taxon>
        <taxon>Embryophyta</taxon>
        <taxon>Tracheophyta</taxon>
        <taxon>Spermatophyta</taxon>
        <taxon>Magnoliopsida</taxon>
        <taxon>eudicotyledons</taxon>
        <taxon>Gunneridae</taxon>
        <taxon>Pentapetalae</taxon>
        <taxon>asterids</taxon>
        <taxon>lamiids</taxon>
        <taxon>Lamiales</taxon>
        <taxon>Orobanchaceae</taxon>
        <taxon>Buchnereae</taxon>
        <taxon>Striga</taxon>
    </lineage>
</organism>
<name>A0A5A7PI86_STRAF</name>
<gene>
    <name evidence="1" type="ORF">STAS_08461</name>
</gene>
<protein>
    <submittedName>
        <fullName evidence="1">Diguanylate cyclase</fullName>
    </submittedName>
</protein>
<accession>A0A5A7PI86</accession>
<proteinExistence type="predicted"/>